<protein>
    <submittedName>
        <fullName evidence="1">Uncharacterized protein</fullName>
    </submittedName>
</protein>
<dbReference type="AlphaFoldDB" id="A0A8H7YR39"/>
<reference evidence="1 2" key="1">
    <citation type="submission" date="2021-01" db="EMBL/GenBank/DDBJ databases">
        <title>Chromosome-level genome assembly of a human fungal pathogen reveals clustering of transcriptionally co-regulated genes.</title>
        <authorList>
            <person name="Voorhies M."/>
            <person name="Cohen S."/>
            <person name="Shea T.P."/>
            <person name="Petrus S."/>
            <person name="Munoz J.F."/>
            <person name="Poplawski S."/>
            <person name="Goldman W.E."/>
            <person name="Michael T."/>
            <person name="Cuomo C.A."/>
            <person name="Sil A."/>
            <person name="Beyhan S."/>
        </authorList>
    </citation>
    <scope>NUCLEOTIDE SEQUENCE [LARGE SCALE GENOMIC DNA]</scope>
    <source>
        <strain evidence="1 2">G184AR</strain>
    </source>
</reference>
<name>A0A8H7YR39_AJECA</name>
<accession>A0A8H7YR39</accession>
<gene>
    <name evidence="1" type="ORF">I7I52_05535</name>
</gene>
<proteinExistence type="predicted"/>
<dbReference type="Proteomes" id="UP000670092">
    <property type="component" value="Unassembled WGS sequence"/>
</dbReference>
<organism evidence="1 2">
    <name type="scientific">Ajellomyces capsulatus</name>
    <name type="common">Darling's disease fungus</name>
    <name type="synonym">Histoplasma capsulatum</name>
    <dbReference type="NCBI Taxonomy" id="5037"/>
    <lineage>
        <taxon>Eukaryota</taxon>
        <taxon>Fungi</taxon>
        <taxon>Dikarya</taxon>
        <taxon>Ascomycota</taxon>
        <taxon>Pezizomycotina</taxon>
        <taxon>Eurotiomycetes</taxon>
        <taxon>Eurotiomycetidae</taxon>
        <taxon>Onygenales</taxon>
        <taxon>Ajellomycetaceae</taxon>
        <taxon>Histoplasma</taxon>
    </lineage>
</organism>
<dbReference type="EMBL" id="JAEVHI010000004">
    <property type="protein sequence ID" value="KAG5294028.1"/>
    <property type="molecule type" value="Genomic_DNA"/>
</dbReference>
<evidence type="ECO:0000313" key="2">
    <source>
        <dbReference type="Proteomes" id="UP000670092"/>
    </source>
</evidence>
<comment type="caution">
    <text evidence="1">The sequence shown here is derived from an EMBL/GenBank/DDBJ whole genome shotgun (WGS) entry which is preliminary data.</text>
</comment>
<evidence type="ECO:0000313" key="1">
    <source>
        <dbReference type="EMBL" id="KAG5294028.1"/>
    </source>
</evidence>
<sequence>MEISLTIYPWAWWCGSAHSRQGHPTHHLYTATASRSIGTTEGENGKKFITAHRQAHWRPGSRMQQRVILVTLASIEKSLM</sequence>
<dbReference type="VEuPathDB" id="FungiDB:I7I52_05535"/>